<name>A0AAV7RTI7_PLEWA</name>
<sequence>MSVLPYPENEVKSWRALNSRDQLCVRQEAWPATDEGARLERSSRRPSAGPKKPVDLVAPRVDLSDVGGPEPEVEGVRSATRSLPTPGRCETRWWPRVAEGRDCDDCAVHGSTVRSWVRSGRTID</sequence>
<dbReference type="EMBL" id="JANPWB010000009">
    <property type="protein sequence ID" value="KAJ1154862.1"/>
    <property type="molecule type" value="Genomic_DNA"/>
</dbReference>
<feature type="region of interest" description="Disordered" evidence="1">
    <location>
        <begin position="28"/>
        <end position="85"/>
    </location>
</feature>
<keyword evidence="3" id="KW-1185">Reference proteome</keyword>
<accession>A0AAV7RTI7</accession>
<comment type="caution">
    <text evidence="2">The sequence shown here is derived from an EMBL/GenBank/DDBJ whole genome shotgun (WGS) entry which is preliminary data.</text>
</comment>
<evidence type="ECO:0000313" key="2">
    <source>
        <dbReference type="EMBL" id="KAJ1154862.1"/>
    </source>
</evidence>
<gene>
    <name evidence="2" type="ORF">NDU88_007605</name>
</gene>
<protein>
    <submittedName>
        <fullName evidence="2">Uncharacterized protein</fullName>
    </submittedName>
</protein>
<dbReference type="Proteomes" id="UP001066276">
    <property type="component" value="Chromosome 5"/>
</dbReference>
<evidence type="ECO:0000313" key="3">
    <source>
        <dbReference type="Proteomes" id="UP001066276"/>
    </source>
</evidence>
<dbReference type="AlphaFoldDB" id="A0AAV7RTI7"/>
<reference evidence="2" key="1">
    <citation type="journal article" date="2022" name="bioRxiv">
        <title>Sequencing and chromosome-scale assembly of the giantPleurodeles waltlgenome.</title>
        <authorList>
            <person name="Brown T."/>
            <person name="Elewa A."/>
            <person name="Iarovenko S."/>
            <person name="Subramanian E."/>
            <person name="Araus A.J."/>
            <person name="Petzold A."/>
            <person name="Susuki M."/>
            <person name="Suzuki K.-i.T."/>
            <person name="Hayashi T."/>
            <person name="Toyoda A."/>
            <person name="Oliveira C."/>
            <person name="Osipova E."/>
            <person name="Leigh N.D."/>
            <person name="Simon A."/>
            <person name="Yun M.H."/>
        </authorList>
    </citation>
    <scope>NUCLEOTIDE SEQUENCE</scope>
    <source>
        <strain evidence="2">20211129_DDA</strain>
        <tissue evidence="2">Liver</tissue>
    </source>
</reference>
<organism evidence="2 3">
    <name type="scientific">Pleurodeles waltl</name>
    <name type="common">Iberian ribbed newt</name>
    <dbReference type="NCBI Taxonomy" id="8319"/>
    <lineage>
        <taxon>Eukaryota</taxon>
        <taxon>Metazoa</taxon>
        <taxon>Chordata</taxon>
        <taxon>Craniata</taxon>
        <taxon>Vertebrata</taxon>
        <taxon>Euteleostomi</taxon>
        <taxon>Amphibia</taxon>
        <taxon>Batrachia</taxon>
        <taxon>Caudata</taxon>
        <taxon>Salamandroidea</taxon>
        <taxon>Salamandridae</taxon>
        <taxon>Pleurodelinae</taxon>
        <taxon>Pleurodeles</taxon>
    </lineage>
</organism>
<evidence type="ECO:0000256" key="1">
    <source>
        <dbReference type="SAM" id="MobiDB-lite"/>
    </source>
</evidence>
<proteinExistence type="predicted"/>